<dbReference type="Gene3D" id="3.40.462.10">
    <property type="entry name" value="FAD-linked oxidases, C-terminal domain"/>
    <property type="match status" value="1"/>
</dbReference>
<evidence type="ECO:0000313" key="3">
    <source>
        <dbReference type="EMBL" id="KAG0252385.1"/>
    </source>
</evidence>
<reference evidence="3" key="1">
    <citation type="journal article" date="2020" name="Fungal Divers.">
        <title>Resolving the Mortierellaceae phylogeny through synthesis of multi-gene phylogenetics and phylogenomics.</title>
        <authorList>
            <person name="Vandepol N."/>
            <person name="Liber J."/>
            <person name="Desiro A."/>
            <person name="Na H."/>
            <person name="Kennedy M."/>
            <person name="Barry K."/>
            <person name="Grigoriev I.V."/>
            <person name="Miller A.N."/>
            <person name="O'Donnell K."/>
            <person name="Stajich J.E."/>
            <person name="Bonito G."/>
        </authorList>
    </citation>
    <scope>NUCLEOTIDE SEQUENCE</scope>
    <source>
        <strain evidence="3">BC1065</strain>
    </source>
</reference>
<dbReference type="Gene3D" id="3.30.43.10">
    <property type="entry name" value="Uridine Diphospho-n-acetylenolpyruvylglucosamine Reductase, domain 2"/>
    <property type="match status" value="1"/>
</dbReference>
<feature type="domain" description="FAD-binding PCMH-type" evidence="2">
    <location>
        <begin position="58"/>
        <end position="241"/>
    </location>
</feature>
<organism evidence="3 4">
    <name type="scientific">Actinomortierella ambigua</name>
    <dbReference type="NCBI Taxonomy" id="1343610"/>
    <lineage>
        <taxon>Eukaryota</taxon>
        <taxon>Fungi</taxon>
        <taxon>Fungi incertae sedis</taxon>
        <taxon>Mucoromycota</taxon>
        <taxon>Mortierellomycotina</taxon>
        <taxon>Mortierellomycetes</taxon>
        <taxon>Mortierellales</taxon>
        <taxon>Mortierellaceae</taxon>
        <taxon>Actinomortierella</taxon>
    </lineage>
</organism>
<feature type="signal peptide" evidence="1">
    <location>
        <begin position="1"/>
        <end position="30"/>
    </location>
</feature>
<protein>
    <recommendedName>
        <fullName evidence="2">FAD-binding PCMH-type domain-containing protein</fullName>
    </recommendedName>
</protein>
<gene>
    <name evidence="3" type="ORF">DFQ27_008095</name>
</gene>
<evidence type="ECO:0000313" key="4">
    <source>
        <dbReference type="Proteomes" id="UP000807716"/>
    </source>
</evidence>
<dbReference type="InterPro" id="IPR016170">
    <property type="entry name" value="Cytok_DH_C_sf"/>
</dbReference>
<dbReference type="InterPro" id="IPR006094">
    <property type="entry name" value="Oxid_FAD_bind_N"/>
</dbReference>
<dbReference type="SUPFAM" id="SSF56176">
    <property type="entry name" value="FAD-binding/transporter-associated domain-like"/>
    <property type="match status" value="1"/>
</dbReference>
<dbReference type="EMBL" id="JAAAJB010000667">
    <property type="protein sequence ID" value="KAG0252385.1"/>
    <property type="molecule type" value="Genomic_DNA"/>
</dbReference>
<comment type="caution">
    <text evidence="3">The sequence shown here is derived from an EMBL/GenBank/DDBJ whole genome shotgun (WGS) entry which is preliminary data.</text>
</comment>
<dbReference type="Proteomes" id="UP000807716">
    <property type="component" value="Unassembled WGS sequence"/>
</dbReference>
<feature type="chain" id="PRO_5040404509" description="FAD-binding PCMH-type domain-containing protein" evidence="1">
    <location>
        <begin position="31"/>
        <end position="477"/>
    </location>
</feature>
<dbReference type="GO" id="GO:0016899">
    <property type="term" value="F:oxidoreductase activity, acting on the CH-OH group of donors, oxygen as acceptor"/>
    <property type="evidence" value="ECO:0007669"/>
    <property type="project" value="InterPro"/>
</dbReference>
<dbReference type="GO" id="GO:0071949">
    <property type="term" value="F:FAD binding"/>
    <property type="evidence" value="ECO:0007669"/>
    <property type="project" value="InterPro"/>
</dbReference>
<keyword evidence="4" id="KW-1185">Reference proteome</keyword>
<proteinExistence type="predicted"/>
<dbReference type="InterPro" id="IPR016169">
    <property type="entry name" value="FAD-bd_PCMH_sub2"/>
</dbReference>
<accession>A0A9P6TZ70</accession>
<sequence>MMDYVQVLVIMLPNIALSVWLVSLLAHVHSVDVALPPKCTKSFSRGSAHKWTNWAGNWFADPEQIFCPRSLNDLITIVNHAATQKKKIRTTGASHSWSSACVVNNDGFLVATGGLNKIFDPFKIKTGGGGSDGPWAVEVQSGVVLKDLDTFLQRHDPPLTMPSNVGTIFATYGGILSMGCHGASLSTRTISDLVIEMKLVDAKGTLRTFSKEKDPAEFAAAVVNLGLLGIIYSYTIRVDPMFKLLMVDSYPLASEYFGDPSIGGPKLRDIVLGNYMTSVIYRPFSGDRLDYSDDRLWLKRWNRTDRALSHSLVPQCLQTSLQDGLGSFSTCLGQHMAAHPSSTRPVLHVVHTIMGTSSESVLRAPNAIHFTGGSETLVHLDMGFSFKTDRDFANVVQASKYAIDLMYEYAHQGVFPLNIALNLRFVKSSAMIMSHVYDEDPEAIYCMIELLSFKGTPGFDEFSTTVAQYWMKNFGAR</sequence>
<dbReference type="Pfam" id="PF01565">
    <property type="entry name" value="FAD_binding_4"/>
    <property type="match status" value="1"/>
</dbReference>
<dbReference type="PANTHER" id="PTHR43762:SF1">
    <property type="entry name" value="D-ARABINONO-1,4-LACTONE OXIDASE"/>
    <property type="match status" value="1"/>
</dbReference>
<dbReference type="InterPro" id="IPR016167">
    <property type="entry name" value="FAD-bd_PCMH_sub1"/>
</dbReference>
<dbReference type="InterPro" id="IPR016166">
    <property type="entry name" value="FAD-bd_PCMH"/>
</dbReference>
<dbReference type="InterPro" id="IPR010031">
    <property type="entry name" value="FAD_lactone_oxidase-like"/>
</dbReference>
<dbReference type="InterPro" id="IPR036318">
    <property type="entry name" value="FAD-bd_PCMH-like_sf"/>
</dbReference>
<keyword evidence="1" id="KW-0732">Signal</keyword>
<evidence type="ECO:0000259" key="2">
    <source>
        <dbReference type="PROSITE" id="PS51387"/>
    </source>
</evidence>
<dbReference type="Gene3D" id="3.30.465.10">
    <property type="match status" value="1"/>
</dbReference>
<dbReference type="AlphaFoldDB" id="A0A9P6TZ70"/>
<evidence type="ECO:0000256" key="1">
    <source>
        <dbReference type="SAM" id="SignalP"/>
    </source>
</evidence>
<dbReference type="PANTHER" id="PTHR43762">
    <property type="entry name" value="L-GULONOLACTONE OXIDASE"/>
    <property type="match status" value="1"/>
</dbReference>
<dbReference type="PROSITE" id="PS51387">
    <property type="entry name" value="FAD_PCMH"/>
    <property type="match status" value="1"/>
</dbReference>
<dbReference type="OrthoDB" id="610608at2759"/>
<name>A0A9P6TZ70_9FUNG</name>